<feature type="compositionally biased region" description="Basic and acidic residues" evidence="1">
    <location>
        <begin position="70"/>
        <end position="91"/>
    </location>
</feature>
<keyword evidence="3" id="KW-1185">Reference proteome</keyword>
<protein>
    <submittedName>
        <fullName evidence="2">Uncharacterized protein</fullName>
    </submittedName>
</protein>
<accession>A0AAV4VGB6</accession>
<reference evidence="2 3" key="1">
    <citation type="submission" date="2021-06" db="EMBL/GenBank/DDBJ databases">
        <title>Caerostris extrusa draft genome.</title>
        <authorList>
            <person name="Kono N."/>
            <person name="Arakawa K."/>
        </authorList>
    </citation>
    <scope>NUCLEOTIDE SEQUENCE [LARGE SCALE GENOMIC DNA]</scope>
</reference>
<proteinExistence type="predicted"/>
<evidence type="ECO:0000313" key="3">
    <source>
        <dbReference type="Proteomes" id="UP001054945"/>
    </source>
</evidence>
<gene>
    <name evidence="2" type="ORF">CEXT_605501</name>
</gene>
<comment type="caution">
    <text evidence="2">The sequence shown here is derived from an EMBL/GenBank/DDBJ whole genome shotgun (WGS) entry which is preliminary data.</text>
</comment>
<name>A0AAV4VGB6_CAEEX</name>
<organism evidence="2 3">
    <name type="scientific">Caerostris extrusa</name>
    <name type="common">Bark spider</name>
    <name type="synonym">Caerostris bankana</name>
    <dbReference type="NCBI Taxonomy" id="172846"/>
    <lineage>
        <taxon>Eukaryota</taxon>
        <taxon>Metazoa</taxon>
        <taxon>Ecdysozoa</taxon>
        <taxon>Arthropoda</taxon>
        <taxon>Chelicerata</taxon>
        <taxon>Arachnida</taxon>
        <taxon>Araneae</taxon>
        <taxon>Araneomorphae</taxon>
        <taxon>Entelegynae</taxon>
        <taxon>Araneoidea</taxon>
        <taxon>Araneidae</taxon>
        <taxon>Caerostris</taxon>
    </lineage>
</organism>
<evidence type="ECO:0000313" key="2">
    <source>
        <dbReference type="EMBL" id="GIY68598.1"/>
    </source>
</evidence>
<dbReference type="AlphaFoldDB" id="A0AAV4VGB6"/>
<dbReference type="Proteomes" id="UP001054945">
    <property type="component" value="Unassembled WGS sequence"/>
</dbReference>
<feature type="region of interest" description="Disordered" evidence="1">
    <location>
        <begin position="1"/>
        <end position="47"/>
    </location>
</feature>
<dbReference type="EMBL" id="BPLR01014409">
    <property type="protein sequence ID" value="GIY68598.1"/>
    <property type="molecule type" value="Genomic_DNA"/>
</dbReference>
<feature type="region of interest" description="Disordered" evidence="1">
    <location>
        <begin position="66"/>
        <end position="100"/>
    </location>
</feature>
<sequence>MSVNDECRRGIKEKQSRGGSGSLAHGNLHLVRGNPAHPAPLLLSPPSLSISDEWKSLPERRFALLRHRSNARDADPRRHGDRITSSRDGDSRCSFSSAWE</sequence>
<evidence type="ECO:0000256" key="1">
    <source>
        <dbReference type="SAM" id="MobiDB-lite"/>
    </source>
</evidence>
<feature type="compositionally biased region" description="Basic and acidic residues" evidence="1">
    <location>
        <begin position="1"/>
        <end position="16"/>
    </location>
</feature>